<dbReference type="PANTHER" id="PTHR48105">
    <property type="entry name" value="THIOREDOXIN REDUCTASE 1-RELATED-RELATED"/>
    <property type="match status" value="1"/>
</dbReference>
<dbReference type="PRINTS" id="PR00469">
    <property type="entry name" value="PNDRDTASEII"/>
</dbReference>
<reference evidence="8" key="2">
    <citation type="journal article" date="2021" name="Genome Biol. Evol.">
        <title>Developing a high-quality reference genome for a parasitic bivalve with doubly uniparental inheritance (Bivalvia: Unionida).</title>
        <authorList>
            <person name="Smith C.H."/>
        </authorList>
    </citation>
    <scope>NUCLEOTIDE SEQUENCE</scope>
    <source>
        <strain evidence="8">CHS0354</strain>
        <tissue evidence="8">Mantle</tissue>
    </source>
</reference>
<gene>
    <name evidence="8" type="ORF">CHS0354_030072</name>
</gene>
<dbReference type="InterPro" id="IPR023753">
    <property type="entry name" value="FAD/NAD-binding_dom"/>
</dbReference>
<feature type="domain" description="FAD/NAD(P)-binding" evidence="7">
    <location>
        <begin position="177"/>
        <end position="252"/>
    </location>
</feature>
<dbReference type="PROSITE" id="PS00573">
    <property type="entry name" value="PYRIDINE_REDOX_2"/>
    <property type="match status" value="1"/>
</dbReference>
<evidence type="ECO:0000256" key="5">
    <source>
        <dbReference type="ARBA" id="ARBA00023157"/>
    </source>
</evidence>
<evidence type="ECO:0000256" key="4">
    <source>
        <dbReference type="ARBA" id="ARBA00023002"/>
    </source>
</evidence>
<reference evidence="8" key="1">
    <citation type="journal article" date="2021" name="Genome Biol. Evol.">
        <title>A High-Quality Reference Genome for a Parasitic Bivalve with Doubly Uniparental Inheritance (Bivalvia: Unionida).</title>
        <authorList>
            <person name="Smith C.H."/>
        </authorList>
    </citation>
    <scope>NUCLEOTIDE SEQUENCE</scope>
    <source>
        <strain evidence="8">CHS0354</strain>
    </source>
</reference>
<dbReference type="Pfam" id="PF07992">
    <property type="entry name" value="Pyr_redox_2"/>
    <property type="match status" value="2"/>
</dbReference>
<keyword evidence="9" id="KW-1185">Reference proteome</keyword>
<sequence>MSYSHHKLIILGSGPAGCTAAIYAARSGLHPLMLQGNQPGGQLTITTEVENYPGFSKPVLGGTLMMEMMSQALHYGTAVDYHHIVSADLSRRPFTLTSEDGTGYTCDSLIIAAGASAKMTGLPGEKEYMGMGVSACATCDGFFFKNTPVCVLGGGNTAVEEALYPFQYMFKVTAVRLKRNTGEQQMLEINAVFIAIGHQPNTSLFKGQLDMDSTGYIQTVKGSTLTSVPGVFAAGDVQDSVYRQAVTAAGSGCMSAIDCERFLSQQDL</sequence>
<dbReference type="InterPro" id="IPR036188">
    <property type="entry name" value="FAD/NAD-bd_sf"/>
</dbReference>
<keyword evidence="3" id="KW-0274">FAD</keyword>
<dbReference type="EMBL" id="JAEAOA010001795">
    <property type="protein sequence ID" value="KAK3575740.1"/>
    <property type="molecule type" value="Genomic_DNA"/>
</dbReference>
<dbReference type="InterPro" id="IPR008255">
    <property type="entry name" value="Pyr_nucl-diS_OxRdtase_2_AS"/>
</dbReference>
<dbReference type="SUPFAM" id="SSF51905">
    <property type="entry name" value="FAD/NAD(P)-binding domain"/>
    <property type="match status" value="2"/>
</dbReference>
<keyword evidence="6" id="KW-0676">Redox-active center</keyword>
<keyword evidence="5" id="KW-1015">Disulfide bond</keyword>
<evidence type="ECO:0000313" key="8">
    <source>
        <dbReference type="EMBL" id="KAK3575740.1"/>
    </source>
</evidence>
<keyword evidence="4" id="KW-0560">Oxidoreductase</keyword>
<dbReference type="AlphaFoldDB" id="A0AAE0RMA3"/>
<name>A0AAE0RMA3_9BIVA</name>
<dbReference type="InterPro" id="IPR050097">
    <property type="entry name" value="Ferredoxin-NADP_redctase_2"/>
</dbReference>
<dbReference type="Gene3D" id="3.50.50.60">
    <property type="entry name" value="FAD/NAD(P)-binding domain"/>
    <property type="match status" value="3"/>
</dbReference>
<keyword evidence="2" id="KW-0285">Flavoprotein</keyword>
<evidence type="ECO:0000259" key="7">
    <source>
        <dbReference type="Pfam" id="PF07992"/>
    </source>
</evidence>
<dbReference type="GO" id="GO:0097237">
    <property type="term" value="P:cellular response to toxic substance"/>
    <property type="evidence" value="ECO:0007669"/>
    <property type="project" value="UniProtKB-ARBA"/>
</dbReference>
<evidence type="ECO:0000313" key="9">
    <source>
        <dbReference type="Proteomes" id="UP001195483"/>
    </source>
</evidence>
<dbReference type="PRINTS" id="PR00368">
    <property type="entry name" value="FADPNR"/>
</dbReference>
<evidence type="ECO:0000256" key="3">
    <source>
        <dbReference type="ARBA" id="ARBA00022827"/>
    </source>
</evidence>
<feature type="domain" description="FAD/NAD(P)-binding" evidence="7">
    <location>
        <begin position="7"/>
        <end position="175"/>
    </location>
</feature>
<dbReference type="Proteomes" id="UP001195483">
    <property type="component" value="Unassembled WGS sequence"/>
</dbReference>
<comment type="caution">
    <text evidence="8">The sequence shown here is derived from an EMBL/GenBank/DDBJ whole genome shotgun (WGS) entry which is preliminary data.</text>
</comment>
<dbReference type="GO" id="GO:0016668">
    <property type="term" value="F:oxidoreductase activity, acting on a sulfur group of donors, NAD(P) as acceptor"/>
    <property type="evidence" value="ECO:0007669"/>
    <property type="project" value="UniProtKB-ARBA"/>
</dbReference>
<protein>
    <recommendedName>
        <fullName evidence="7">FAD/NAD(P)-binding domain-containing protein</fullName>
    </recommendedName>
</protein>
<comment type="similarity">
    <text evidence="1">Belongs to the class-II pyridine nucleotide-disulfide oxidoreductase family.</text>
</comment>
<evidence type="ECO:0000256" key="6">
    <source>
        <dbReference type="ARBA" id="ARBA00023284"/>
    </source>
</evidence>
<evidence type="ECO:0000256" key="2">
    <source>
        <dbReference type="ARBA" id="ARBA00022630"/>
    </source>
</evidence>
<proteinExistence type="inferred from homology"/>
<reference evidence="8" key="3">
    <citation type="submission" date="2023-05" db="EMBL/GenBank/DDBJ databases">
        <authorList>
            <person name="Smith C.H."/>
        </authorList>
    </citation>
    <scope>NUCLEOTIDE SEQUENCE</scope>
    <source>
        <strain evidence="8">CHS0354</strain>
        <tissue evidence="8">Mantle</tissue>
    </source>
</reference>
<evidence type="ECO:0000256" key="1">
    <source>
        <dbReference type="ARBA" id="ARBA00009333"/>
    </source>
</evidence>
<accession>A0AAE0RMA3</accession>
<organism evidence="8 9">
    <name type="scientific">Potamilus streckersoni</name>
    <dbReference type="NCBI Taxonomy" id="2493646"/>
    <lineage>
        <taxon>Eukaryota</taxon>
        <taxon>Metazoa</taxon>
        <taxon>Spiralia</taxon>
        <taxon>Lophotrochozoa</taxon>
        <taxon>Mollusca</taxon>
        <taxon>Bivalvia</taxon>
        <taxon>Autobranchia</taxon>
        <taxon>Heteroconchia</taxon>
        <taxon>Palaeoheterodonta</taxon>
        <taxon>Unionida</taxon>
        <taxon>Unionoidea</taxon>
        <taxon>Unionidae</taxon>
        <taxon>Ambleminae</taxon>
        <taxon>Lampsilini</taxon>
        <taxon>Potamilus</taxon>
    </lineage>
</organism>